<organism evidence="3">
    <name type="scientific">Jonesiaceae bacterium BS-20</name>
    <dbReference type="NCBI Taxonomy" id="3120821"/>
    <lineage>
        <taxon>Bacteria</taxon>
        <taxon>Bacillati</taxon>
        <taxon>Actinomycetota</taxon>
        <taxon>Actinomycetes</taxon>
        <taxon>Micrococcales</taxon>
        <taxon>Jonesiaceae</taxon>
    </lineage>
</organism>
<name>A0AAU7DX73_9MICO</name>
<feature type="domain" description="Terminase large subunit-like endonuclease" evidence="2">
    <location>
        <begin position="282"/>
        <end position="563"/>
    </location>
</feature>
<evidence type="ECO:0000259" key="1">
    <source>
        <dbReference type="Pfam" id="PF03354"/>
    </source>
</evidence>
<protein>
    <submittedName>
        <fullName evidence="3">Terminase TerL endonuclease subunit</fullName>
    </submittedName>
</protein>
<keyword evidence="3" id="KW-0378">Hydrolase</keyword>
<gene>
    <name evidence="3" type="ORF">V5R04_15560</name>
</gene>
<dbReference type="Pfam" id="PF03354">
    <property type="entry name" value="TerL_ATPase"/>
    <property type="match status" value="1"/>
</dbReference>
<keyword evidence="3" id="KW-0255">Endonuclease</keyword>
<dbReference type="GO" id="GO:0004519">
    <property type="term" value="F:endonuclease activity"/>
    <property type="evidence" value="ECO:0007669"/>
    <property type="project" value="UniProtKB-KW"/>
</dbReference>
<keyword evidence="3" id="KW-0540">Nuclease</keyword>
<dbReference type="InterPro" id="IPR027417">
    <property type="entry name" value="P-loop_NTPase"/>
</dbReference>
<dbReference type="PANTHER" id="PTHR41287">
    <property type="match status" value="1"/>
</dbReference>
<feature type="domain" description="Terminase large subunit-like ATPase" evidence="1">
    <location>
        <begin position="88"/>
        <end position="266"/>
    </location>
</feature>
<proteinExistence type="predicted"/>
<dbReference type="AlphaFoldDB" id="A0AAU7DX73"/>
<reference evidence="3" key="1">
    <citation type="submission" date="2024-02" db="EMBL/GenBank/DDBJ databases">
        <title>Tomenella chthoni gen. nov. sp. nov., a member of the family Jonesiaceae isolated from bat guano.</title>
        <authorList>
            <person name="Miller S.L."/>
            <person name="King J."/>
            <person name="Sankaranarayanan K."/>
            <person name="Lawson P.A."/>
        </authorList>
    </citation>
    <scope>NUCLEOTIDE SEQUENCE</scope>
    <source>
        <strain evidence="3">BS-20</strain>
    </source>
</reference>
<dbReference type="PANTHER" id="PTHR41287:SF1">
    <property type="entry name" value="PROTEIN YMFN"/>
    <property type="match status" value="1"/>
</dbReference>
<dbReference type="InterPro" id="IPR005021">
    <property type="entry name" value="Terminase_largesu-like"/>
</dbReference>
<dbReference type="Pfam" id="PF20441">
    <property type="entry name" value="TerL_nuclease"/>
    <property type="match status" value="1"/>
</dbReference>
<dbReference type="Gene3D" id="3.40.50.300">
    <property type="entry name" value="P-loop containing nucleotide triphosphate hydrolases"/>
    <property type="match status" value="1"/>
</dbReference>
<dbReference type="EMBL" id="CP146203">
    <property type="protein sequence ID" value="XBH21602.1"/>
    <property type="molecule type" value="Genomic_DNA"/>
</dbReference>
<sequence>METTLLHETETEEETFAAPLSPEVQWYLESRGYELPDATKPLWRTKEPRDEPGAFFNPALVDKALAVLRTFVHTQGKWSGQPFEAAAWQVAYLIAPIFGWVHTNRAGKVVRIITSVWFEVPRKNGKTTIAAAIALLLAFGDGEEGAQVYAAAASRGQAEFAYTPAKLIAEKSKSFRQAGIRAWKKEIIRRRDGSLMKAISAAGDLSQGSNPNGYIVDEVHVHKKMDVIDALESGVGARDQPLGMYISTADDGKTHSPYAKKRKEAEELCAEILHNPAKAVVIFAAPANADPHSETTWAFANPGFPVSPTYEAMVALSNAAMASEEALTKFKRFNLNIRAGEAGKYISVKDWNANAGVIDEEALEGLTCYSGVDLASVSDLSASAHVFPMGDDVFHVLWHFWTPEDNLPALDIRTNGAASSWVKDGWLTVTPGNVTDYGFIEAALVADSEKYDIRSIGFDPYGATQIATRLQDNHGLPMVRVRQGFLTLSQPLKAIKRLVLQGTKGTPRLVHGANPVMLWMTGNLAVERDAAENVKPTKAAAGGKEQNKIDGWSALVTAFSECIANGEVDINNDDEEYELVIA</sequence>
<evidence type="ECO:0000313" key="3">
    <source>
        <dbReference type="EMBL" id="XBH21602.1"/>
    </source>
</evidence>
<dbReference type="InterPro" id="IPR046462">
    <property type="entry name" value="TerL_nuclease"/>
</dbReference>
<accession>A0AAU7DX73</accession>
<dbReference type="InterPro" id="IPR046461">
    <property type="entry name" value="TerL_ATPase"/>
</dbReference>
<evidence type="ECO:0000259" key="2">
    <source>
        <dbReference type="Pfam" id="PF20441"/>
    </source>
</evidence>